<comment type="similarity">
    <text evidence="1">Belongs to the glycerophosphoryl diester phosphodiesterase family.</text>
</comment>
<dbReference type="GO" id="GO:0006629">
    <property type="term" value="P:lipid metabolic process"/>
    <property type="evidence" value="ECO:0007669"/>
    <property type="project" value="InterPro"/>
</dbReference>
<dbReference type="Pfam" id="PF03009">
    <property type="entry name" value="GDPD"/>
    <property type="match status" value="1"/>
</dbReference>
<evidence type="ECO:0000313" key="9">
    <source>
        <dbReference type="Proteomes" id="UP000186456"/>
    </source>
</evidence>
<evidence type="ECO:0000256" key="5">
    <source>
        <dbReference type="ARBA" id="ARBA00022801"/>
    </source>
</evidence>
<dbReference type="GO" id="GO:0006071">
    <property type="term" value="P:glycerol metabolic process"/>
    <property type="evidence" value="ECO:0007669"/>
    <property type="project" value="UniProtKB-KW"/>
</dbReference>
<dbReference type="GO" id="GO:0008889">
    <property type="term" value="F:glycerophosphodiester phosphodiesterase activity"/>
    <property type="evidence" value="ECO:0007669"/>
    <property type="project" value="UniProtKB-EC"/>
</dbReference>
<dbReference type="SUPFAM" id="SSF51695">
    <property type="entry name" value="PLC-like phosphodiesterases"/>
    <property type="match status" value="1"/>
</dbReference>
<evidence type="ECO:0000259" key="7">
    <source>
        <dbReference type="PROSITE" id="PS51704"/>
    </source>
</evidence>
<dbReference type="Gene3D" id="3.20.20.190">
    <property type="entry name" value="Phosphatidylinositol (PI) phosphodiesterase"/>
    <property type="match status" value="1"/>
</dbReference>
<gene>
    <name evidence="8" type="ORF">SAMN04487788_2834</name>
</gene>
<evidence type="ECO:0000256" key="4">
    <source>
        <dbReference type="ARBA" id="ARBA00022798"/>
    </source>
</evidence>
<proteinExistence type="inferred from homology"/>
<evidence type="ECO:0000313" key="8">
    <source>
        <dbReference type="EMBL" id="SDP27532.1"/>
    </source>
</evidence>
<dbReference type="PANTHER" id="PTHR43620">
    <property type="entry name" value="GLYCEROPHOSPHORYL DIESTER PHOSPHODIESTERASE"/>
    <property type="match status" value="1"/>
</dbReference>
<accession>A0A1H0RD31</accession>
<comment type="catalytic activity">
    <reaction evidence="6">
        <text>a sn-glycero-3-phosphodiester + H2O = an alcohol + sn-glycerol 3-phosphate + H(+)</text>
        <dbReference type="Rhea" id="RHEA:12969"/>
        <dbReference type="ChEBI" id="CHEBI:15377"/>
        <dbReference type="ChEBI" id="CHEBI:15378"/>
        <dbReference type="ChEBI" id="CHEBI:30879"/>
        <dbReference type="ChEBI" id="CHEBI:57597"/>
        <dbReference type="ChEBI" id="CHEBI:83408"/>
        <dbReference type="EC" id="3.1.4.46"/>
    </reaction>
</comment>
<evidence type="ECO:0000256" key="6">
    <source>
        <dbReference type="ARBA" id="ARBA00047512"/>
    </source>
</evidence>
<evidence type="ECO:0000256" key="3">
    <source>
        <dbReference type="ARBA" id="ARBA00022729"/>
    </source>
</evidence>
<name>A0A1H0RD31_MICTS</name>
<dbReference type="EMBL" id="FNJN01000006">
    <property type="protein sequence ID" value="SDP27532.1"/>
    <property type="molecule type" value="Genomic_DNA"/>
</dbReference>
<dbReference type="Proteomes" id="UP000186456">
    <property type="component" value="Unassembled WGS sequence"/>
</dbReference>
<reference evidence="8 9" key="1">
    <citation type="submission" date="2016-10" db="EMBL/GenBank/DDBJ databases">
        <authorList>
            <person name="de Groot N.N."/>
        </authorList>
    </citation>
    <scope>NUCLEOTIDE SEQUENCE [LARGE SCALE GENOMIC DNA]</scope>
    <source>
        <strain evidence="8 9">StLB037</strain>
    </source>
</reference>
<evidence type="ECO:0000256" key="2">
    <source>
        <dbReference type="ARBA" id="ARBA00012247"/>
    </source>
</evidence>
<feature type="domain" description="GP-PDE" evidence="7">
    <location>
        <begin position="2"/>
        <end position="324"/>
    </location>
</feature>
<dbReference type="PANTHER" id="PTHR43620:SF7">
    <property type="entry name" value="GLYCEROPHOSPHODIESTER PHOSPHODIESTERASE GDPD5-RELATED"/>
    <property type="match status" value="1"/>
</dbReference>
<dbReference type="PROSITE" id="PS51704">
    <property type="entry name" value="GP_PDE"/>
    <property type="match status" value="1"/>
</dbReference>
<protein>
    <recommendedName>
        <fullName evidence="2">glycerophosphodiester phosphodiesterase</fullName>
        <ecNumber evidence="2">3.1.4.46</ecNumber>
    </recommendedName>
</protein>
<sequence>MPLVIGHRGAPGYLPEHSRSSYLRAIAEGVDAVEPDVVPSKDGVLVVRHENEISGTTDVSTRPEFAGRRTSKVVDGEHLTGWFVEDFTWDELRTLQCRERIPALRPDSAAHDDSEPVLRLRDVLDLARQGGVAVVLEIKHAASFARLGFDLAELVDAELRAAGWRDAEDALVIESFEPLVLARLRERGIRVPLVQLIEAKGTPWDLRERDGADAASYASMRTAAGLDVLAGEVQGISPDKRSVLAPDERGVARGPARFVREAQDRGLRVFTWTCRPENAFLLPAFRGPGGEGAFGDWRGEWAVLRDAGLDGVFVDHPDLGVGFFGTARNS</sequence>
<dbReference type="InterPro" id="IPR017946">
    <property type="entry name" value="PLC-like_Pdiesterase_TIM-brl"/>
</dbReference>
<dbReference type="GO" id="GO:0042597">
    <property type="term" value="C:periplasmic space"/>
    <property type="evidence" value="ECO:0007669"/>
    <property type="project" value="TreeGrafter"/>
</dbReference>
<dbReference type="EC" id="3.1.4.46" evidence="2"/>
<keyword evidence="4" id="KW-0319">Glycerol metabolism</keyword>
<dbReference type="InterPro" id="IPR030395">
    <property type="entry name" value="GP_PDE_dom"/>
</dbReference>
<dbReference type="RefSeq" id="WP_074696523.1">
    <property type="nucleotide sequence ID" value="NZ_FNJN01000006.1"/>
</dbReference>
<dbReference type="AlphaFoldDB" id="A0A1H0RD31"/>
<keyword evidence="5" id="KW-0378">Hydrolase</keyword>
<evidence type="ECO:0000256" key="1">
    <source>
        <dbReference type="ARBA" id="ARBA00007277"/>
    </source>
</evidence>
<organism evidence="8 9">
    <name type="scientific">Microbacterium testaceum (strain StLB037)</name>
    <dbReference type="NCBI Taxonomy" id="979556"/>
    <lineage>
        <taxon>Bacteria</taxon>
        <taxon>Bacillati</taxon>
        <taxon>Actinomycetota</taxon>
        <taxon>Actinomycetes</taxon>
        <taxon>Micrococcales</taxon>
        <taxon>Microbacteriaceae</taxon>
        <taxon>Microbacterium</taxon>
    </lineage>
</organism>
<keyword evidence="3" id="KW-0732">Signal</keyword>